<evidence type="ECO:0000313" key="3">
    <source>
        <dbReference type="Proteomes" id="UP001626628"/>
    </source>
</evidence>
<proteinExistence type="predicted"/>
<dbReference type="PROSITE" id="PS51257">
    <property type="entry name" value="PROKAR_LIPOPROTEIN"/>
    <property type="match status" value="1"/>
</dbReference>
<evidence type="ECO:0000256" key="1">
    <source>
        <dbReference type="SAM" id="SignalP"/>
    </source>
</evidence>
<name>A0ABZ2QMV6_9ACTN</name>
<feature type="chain" id="PRO_5046763882" description="Lipoprotein" evidence="1">
    <location>
        <begin position="26"/>
        <end position="165"/>
    </location>
</feature>
<dbReference type="Proteomes" id="UP001626628">
    <property type="component" value="Chromosome"/>
</dbReference>
<dbReference type="EMBL" id="CP147982">
    <property type="protein sequence ID" value="WXK76548.1"/>
    <property type="molecule type" value="Genomic_DNA"/>
</dbReference>
<evidence type="ECO:0008006" key="4">
    <source>
        <dbReference type="Google" id="ProtNLM"/>
    </source>
</evidence>
<feature type="signal peptide" evidence="1">
    <location>
        <begin position="1"/>
        <end position="25"/>
    </location>
</feature>
<dbReference type="RefSeq" id="WP_407286147.1">
    <property type="nucleotide sequence ID" value="NZ_CP147982.1"/>
</dbReference>
<keyword evidence="1" id="KW-0732">Signal</keyword>
<sequence length="165" mass="17340">MRGSHLSRTRSLAIVLALAASGAVALSGCGQKQQTVGSAPPPKKQDAFERRADQIARDWPKVSPVAGRQEALLPLVGADRPKGSEGKDIREITVTVGHSACDARFGARSQESKGLVVVTGWGKKKSAKGMCTEMLATDKVKVKLKGPLGDRKVVDAATGKELLKG</sequence>
<organism evidence="2 3">
    <name type="scientific">Streptomyces sirii</name>
    <dbReference type="NCBI Taxonomy" id="3127701"/>
    <lineage>
        <taxon>Bacteria</taxon>
        <taxon>Bacillati</taxon>
        <taxon>Actinomycetota</taxon>
        <taxon>Actinomycetes</taxon>
        <taxon>Kitasatosporales</taxon>
        <taxon>Streptomycetaceae</taxon>
        <taxon>Streptomyces</taxon>
    </lineage>
</organism>
<protein>
    <recommendedName>
        <fullName evidence="4">Lipoprotein</fullName>
    </recommendedName>
</protein>
<accession>A0ABZ2QMV6</accession>
<evidence type="ECO:0000313" key="2">
    <source>
        <dbReference type="EMBL" id="WXK76548.1"/>
    </source>
</evidence>
<gene>
    <name evidence="2" type="ORF">WAB15_11400</name>
</gene>
<reference evidence="2 3" key="1">
    <citation type="submission" date="2024-03" db="EMBL/GenBank/DDBJ databases">
        <title>The complete genome of Streptomyces sirii sp.nov.</title>
        <authorList>
            <person name="Zakalyukina Y.V."/>
            <person name="Belik A.R."/>
            <person name="Biryukov M.V."/>
            <person name="Baturina O.A."/>
            <person name="Kabilov M.R."/>
        </authorList>
    </citation>
    <scope>NUCLEOTIDE SEQUENCE [LARGE SCALE GENOMIC DNA]</scope>
    <source>
        <strain evidence="2 3">BP-8</strain>
    </source>
</reference>
<keyword evidence="3" id="KW-1185">Reference proteome</keyword>